<dbReference type="EMBL" id="RCMG01000393">
    <property type="protein sequence ID" value="KAG2855087.1"/>
    <property type="molecule type" value="Genomic_DNA"/>
</dbReference>
<dbReference type="AlphaFoldDB" id="A0A8T1FCT3"/>
<dbReference type="EMBL" id="RCML01000606">
    <property type="protein sequence ID" value="KAG2972750.1"/>
    <property type="molecule type" value="Genomic_DNA"/>
</dbReference>
<keyword evidence="1" id="KW-1133">Transmembrane helix</keyword>
<evidence type="ECO:0000313" key="4">
    <source>
        <dbReference type="EMBL" id="KAG2940256.1"/>
    </source>
</evidence>
<sequence length="107" mass="12077">MKRIPLVLRRSAAKILEQCLPVALVLDVALALPCVLVMLAVFVEYHRCRLWNHTSFETDRIAGTLHELVDIEARIHPLEFAGRSSRATIPRSSKMVYGPDEARNELA</sequence>
<keyword evidence="1" id="KW-0472">Membrane</keyword>
<comment type="caution">
    <text evidence="5">The sequence shown here is derived from an EMBL/GenBank/DDBJ whole genome shotgun (WGS) entry which is preliminary data.</text>
</comment>
<dbReference type="Proteomes" id="UP000736787">
    <property type="component" value="Unassembled WGS sequence"/>
</dbReference>
<dbReference type="Proteomes" id="UP000760860">
    <property type="component" value="Unassembled WGS sequence"/>
</dbReference>
<reference evidence="5" key="1">
    <citation type="submission" date="2018-10" db="EMBL/GenBank/DDBJ databases">
        <title>Effector identification in a new, highly contiguous assembly of the strawberry crown rot pathogen Phytophthora cactorum.</title>
        <authorList>
            <person name="Armitage A.D."/>
            <person name="Nellist C.F."/>
            <person name="Bates H."/>
            <person name="Vickerstaff R.J."/>
            <person name="Harrison R.J."/>
        </authorList>
    </citation>
    <scope>NUCLEOTIDE SEQUENCE</scope>
    <source>
        <strain evidence="2">15-7</strain>
        <strain evidence="3">4032</strain>
        <strain evidence="4">4040</strain>
        <strain evidence="5">P415</strain>
        <strain evidence="6">P421</strain>
    </source>
</reference>
<feature type="transmembrane region" description="Helical" evidence="1">
    <location>
        <begin position="20"/>
        <end position="43"/>
    </location>
</feature>
<gene>
    <name evidence="2" type="ORF">PC113_g12740</name>
    <name evidence="3" type="ORF">PC115_g11704</name>
    <name evidence="4" type="ORF">PC117_g10594</name>
    <name evidence="5" type="ORF">PC118_g15519</name>
    <name evidence="6" type="ORF">PC129_g13333</name>
</gene>
<evidence type="ECO:0000313" key="6">
    <source>
        <dbReference type="EMBL" id="KAG3215796.1"/>
    </source>
</evidence>
<dbReference type="Proteomes" id="UP000735874">
    <property type="component" value="Unassembled WGS sequence"/>
</dbReference>
<evidence type="ECO:0000256" key="1">
    <source>
        <dbReference type="SAM" id="Phobius"/>
    </source>
</evidence>
<evidence type="ECO:0000313" key="5">
    <source>
        <dbReference type="EMBL" id="KAG2972750.1"/>
    </source>
</evidence>
<name>A0A8T1FCT3_9STRA</name>
<dbReference type="EMBL" id="RCMK01000260">
    <property type="protein sequence ID" value="KAG2940256.1"/>
    <property type="molecule type" value="Genomic_DNA"/>
</dbReference>
<dbReference type="EMBL" id="RCMV01000532">
    <property type="protein sequence ID" value="KAG3215796.1"/>
    <property type="molecule type" value="Genomic_DNA"/>
</dbReference>
<evidence type="ECO:0000313" key="3">
    <source>
        <dbReference type="EMBL" id="KAG2914279.1"/>
    </source>
</evidence>
<protein>
    <submittedName>
        <fullName evidence="5">Uncharacterized protein</fullName>
    </submittedName>
</protein>
<keyword evidence="1" id="KW-0812">Transmembrane</keyword>
<dbReference type="Proteomes" id="UP000774804">
    <property type="component" value="Unassembled WGS sequence"/>
</dbReference>
<dbReference type="Proteomes" id="UP000697107">
    <property type="component" value="Unassembled WGS sequence"/>
</dbReference>
<accession>A0A8T1FCT3</accession>
<organism evidence="5 7">
    <name type="scientific">Phytophthora cactorum</name>
    <dbReference type="NCBI Taxonomy" id="29920"/>
    <lineage>
        <taxon>Eukaryota</taxon>
        <taxon>Sar</taxon>
        <taxon>Stramenopiles</taxon>
        <taxon>Oomycota</taxon>
        <taxon>Peronosporomycetes</taxon>
        <taxon>Peronosporales</taxon>
        <taxon>Peronosporaceae</taxon>
        <taxon>Phytophthora</taxon>
    </lineage>
</organism>
<dbReference type="EMBL" id="RCMI01000374">
    <property type="protein sequence ID" value="KAG2914279.1"/>
    <property type="molecule type" value="Genomic_DNA"/>
</dbReference>
<evidence type="ECO:0000313" key="7">
    <source>
        <dbReference type="Proteomes" id="UP000697107"/>
    </source>
</evidence>
<proteinExistence type="predicted"/>
<evidence type="ECO:0000313" key="2">
    <source>
        <dbReference type="EMBL" id="KAG2855087.1"/>
    </source>
</evidence>